<comment type="caution">
    <text evidence="1">The sequence shown here is derived from an EMBL/GenBank/DDBJ whole genome shotgun (WGS) entry which is preliminary data.</text>
</comment>
<accession>A0A1E5IPS0</accession>
<protein>
    <submittedName>
        <fullName evidence="1">Cytoplasmic protein</fullName>
    </submittedName>
</protein>
<dbReference type="AlphaFoldDB" id="A0A1E5IPS0"/>
<evidence type="ECO:0000313" key="1">
    <source>
        <dbReference type="EMBL" id="OEG72562.1"/>
    </source>
</evidence>
<dbReference type="EMBL" id="MCBT01000046">
    <property type="protein sequence ID" value="OEG72562.1"/>
    <property type="molecule type" value="Genomic_DNA"/>
</dbReference>
<dbReference type="OrthoDB" id="6269414at2"/>
<organism evidence="1 2">
    <name type="scientific">Shewanella colwelliana</name>
    <name type="common">Alteromonas colwelliana</name>
    <dbReference type="NCBI Taxonomy" id="23"/>
    <lineage>
        <taxon>Bacteria</taxon>
        <taxon>Pseudomonadati</taxon>
        <taxon>Pseudomonadota</taxon>
        <taxon>Gammaproteobacteria</taxon>
        <taxon>Alteromonadales</taxon>
        <taxon>Shewanellaceae</taxon>
        <taxon>Shewanella</taxon>
    </lineage>
</organism>
<sequence length="65" mass="6624">MAVTVGTSNLQPNLSNGNIGVKVAQLAKEQQQAEGEIALQLIEAVDATPKATPVGNSGHNINTTA</sequence>
<proteinExistence type="predicted"/>
<dbReference type="Proteomes" id="UP000095230">
    <property type="component" value="Unassembled WGS sequence"/>
</dbReference>
<gene>
    <name evidence="1" type="ORF">BEL05_09755</name>
</gene>
<evidence type="ECO:0000313" key="2">
    <source>
        <dbReference type="Proteomes" id="UP000095230"/>
    </source>
</evidence>
<reference evidence="1 2" key="1">
    <citation type="submission" date="2016-07" db="EMBL/GenBank/DDBJ databases">
        <title>Whole-genome of two Shewanella species isolated from a digestive organ of sea cucumber Apostichopus japonicus Selenka 1867.</title>
        <authorList>
            <person name="Hong H.-H."/>
            <person name="Choi H."/>
            <person name="Cheon S."/>
            <person name="Oh J.-S."/>
            <person name="Lee H.-G."/>
            <person name="Park C."/>
        </authorList>
    </citation>
    <scope>NUCLEOTIDE SEQUENCE [LARGE SCALE GENOMIC DNA]</scope>
    <source>
        <strain evidence="1 2">CSB03KR</strain>
    </source>
</reference>
<dbReference type="RefSeq" id="WP_069671743.1">
    <property type="nucleotide sequence ID" value="NZ_JAWWDQ010000001.1"/>
</dbReference>
<name>A0A1E5IPS0_SHECO</name>